<gene>
    <name evidence="1" type="ORF">BTJ39_09905</name>
</gene>
<proteinExistence type="predicted"/>
<dbReference type="STRING" id="1926881.BTJ39_09905"/>
<dbReference type="OrthoDB" id="6518383at2"/>
<dbReference type="EMBL" id="MRUL01000005">
    <property type="protein sequence ID" value="OON40199.1"/>
    <property type="molecule type" value="Genomic_DNA"/>
</dbReference>
<dbReference type="Proteomes" id="UP000190667">
    <property type="component" value="Unassembled WGS sequence"/>
</dbReference>
<accession>A0A1S8YM51</accession>
<name>A0A1S8YM51_9GAMM</name>
<sequence>MKKPINSYTLYEGNFLTTAPVLDRTINILMFRDPSDQEYQIIINRTTLAEDQTVEDWYELETENLRNKLPGFQSEGKLLKDEIGPTKLPIIQIANRYLNDGDIIRQVLSIISLPKNSTYNPEGREIIIFNLNTKNEFTDYQRQHYVRVINSFSPNMDD</sequence>
<dbReference type="Gene3D" id="3.40.1000.10">
    <property type="entry name" value="Mog1/PsbP, alpha/beta/alpha sandwich"/>
    <property type="match status" value="1"/>
</dbReference>
<dbReference type="SUPFAM" id="SSF55724">
    <property type="entry name" value="Mog1p/PsbP-like"/>
    <property type="match status" value="1"/>
</dbReference>
<evidence type="ECO:0000313" key="2">
    <source>
        <dbReference type="Proteomes" id="UP000190667"/>
    </source>
</evidence>
<dbReference type="InterPro" id="IPR016123">
    <property type="entry name" value="Mog1/PsbP_a/b/a-sand"/>
</dbReference>
<organism evidence="1 2">
    <name type="scientific">Izhakiella australiensis</name>
    <dbReference type="NCBI Taxonomy" id="1926881"/>
    <lineage>
        <taxon>Bacteria</taxon>
        <taxon>Pseudomonadati</taxon>
        <taxon>Pseudomonadota</taxon>
        <taxon>Gammaproteobacteria</taxon>
        <taxon>Enterobacterales</taxon>
        <taxon>Erwiniaceae</taxon>
        <taxon>Izhakiella</taxon>
    </lineage>
</organism>
<reference evidence="1 2" key="1">
    <citation type="submission" date="2016-12" db="EMBL/GenBank/DDBJ databases">
        <title>Izhakiella australiana sp. nov. of genus Izhakiella isolated from Australian desert.</title>
        <authorList>
            <person name="Ji M."/>
        </authorList>
    </citation>
    <scope>NUCLEOTIDE SEQUENCE [LARGE SCALE GENOMIC DNA]</scope>
    <source>
        <strain evidence="1 2">D4N98</strain>
    </source>
</reference>
<keyword evidence="2" id="KW-1185">Reference proteome</keyword>
<protein>
    <submittedName>
        <fullName evidence="1">T6SS protein Cts1W</fullName>
    </submittedName>
</protein>
<dbReference type="AlphaFoldDB" id="A0A1S8YM51"/>
<dbReference type="Pfam" id="PF08786">
    <property type="entry name" value="DcrB"/>
    <property type="match status" value="1"/>
</dbReference>
<dbReference type="RefSeq" id="WP_078002528.1">
    <property type="nucleotide sequence ID" value="NZ_MRUL01000005.1"/>
</dbReference>
<dbReference type="InterPro" id="IPR014894">
    <property type="entry name" value="DcrB/EagT6"/>
</dbReference>
<evidence type="ECO:0000313" key="1">
    <source>
        <dbReference type="EMBL" id="OON40199.1"/>
    </source>
</evidence>
<comment type="caution">
    <text evidence="1">The sequence shown here is derived from an EMBL/GenBank/DDBJ whole genome shotgun (WGS) entry which is preliminary data.</text>
</comment>